<evidence type="ECO:0000313" key="1">
    <source>
        <dbReference type="EMBL" id="KAJ0188914.1"/>
    </source>
</evidence>
<comment type="caution">
    <text evidence="1">The sequence shown here is derived from an EMBL/GenBank/DDBJ whole genome shotgun (WGS) entry which is preliminary data.</text>
</comment>
<sequence length="155" mass="17962">MLGAPQLSVVKPSVTALPREFSDHCSIVLSSSHRDYGPTQFMIFDSGMMSGVHNSVEQLCWFRTPDMYLAAKLKHVNVGLKQWRASDHPKEEEELLRLKNLVAHLGFEVESRTWNDDEIDNRNTWYKKIVEMEKKTRFSIKLKARVKWVVVGDEN</sequence>
<accession>A0A9R1WVI1</accession>
<dbReference type="Proteomes" id="UP000235145">
    <property type="component" value="Unassembled WGS sequence"/>
</dbReference>
<name>A0A9R1WVI1_LACSA</name>
<keyword evidence="2" id="KW-1185">Reference proteome</keyword>
<reference evidence="1 2" key="1">
    <citation type="journal article" date="2017" name="Nat. Commun.">
        <title>Genome assembly with in vitro proximity ligation data and whole-genome triplication in lettuce.</title>
        <authorList>
            <person name="Reyes-Chin-Wo S."/>
            <person name="Wang Z."/>
            <person name="Yang X."/>
            <person name="Kozik A."/>
            <person name="Arikit S."/>
            <person name="Song C."/>
            <person name="Xia L."/>
            <person name="Froenicke L."/>
            <person name="Lavelle D.O."/>
            <person name="Truco M.J."/>
            <person name="Xia R."/>
            <person name="Zhu S."/>
            <person name="Xu C."/>
            <person name="Xu H."/>
            <person name="Xu X."/>
            <person name="Cox K."/>
            <person name="Korf I."/>
            <person name="Meyers B.C."/>
            <person name="Michelmore R.W."/>
        </authorList>
    </citation>
    <scope>NUCLEOTIDE SEQUENCE [LARGE SCALE GENOMIC DNA]</scope>
    <source>
        <strain evidence="2">cv. Salinas</strain>
        <tissue evidence="1">Seedlings</tissue>
    </source>
</reference>
<gene>
    <name evidence="1" type="ORF">LSAT_V11C900497730</name>
</gene>
<organism evidence="1 2">
    <name type="scientific">Lactuca sativa</name>
    <name type="common">Garden lettuce</name>
    <dbReference type="NCBI Taxonomy" id="4236"/>
    <lineage>
        <taxon>Eukaryota</taxon>
        <taxon>Viridiplantae</taxon>
        <taxon>Streptophyta</taxon>
        <taxon>Embryophyta</taxon>
        <taxon>Tracheophyta</taxon>
        <taxon>Spermatophyta</taxon>
        <taxon>Magnoliopsida</taxon>
        <taxon>eudicotyledons</taxon>
        <taxon>Gunneridae</taxon>
        <taxon>Pentapetalae</taxon>
        <taxon>asterids</taxon>
        <taxon>campanulids</taxon>
        <taxon>Asterales</taxon>
        <taxon>Asteraceae</taxon>
        <taxon>Cichorioideae</taxon>
        <taxon>Cichorieae</taxon>
        <taxon>Lactucinae</taxon>
        <taxon>Lactuca</taxon>
    </lineage>
</organism>
<proteinExistence type="predicted"/>
<evidence type="ECO:0000313" key="2">
    <source>
        <dbReference type="Proteomes" id="UP000235145"/>
    </source>
</evidence>
<protein>
    <submittedName>
        <fullName evidence="1">Uncharacterized protein</fullName>
    </submittedName>
</protein>
<dbReference type="AlphaFoldDB" id="A0A9R1WVI1"/>
<dbReference type="EMBL" id="NBSK02000009">
    <property type="protein sequence ID" value="KAJ0188914.1"/>
    <property type="molecule type" value="Genomic_DNA"/>
</dbReference>